<feature type="domain" description="BZIP" evidence="5">
    <location>
        <begin position="122"/>
        <end position="185"/>
    </location>
</feature>
<accession>A0A7H8R5Z3</accession>
<dbReference type="PROSITE" id="PS00036">
    <property type="entry name" value="BZIP_BASIC"/>
    <property type="match status" value="1"/>
</dbReference>
<evidence type="ECO:0000259" key="5">
    <source>
        <dbReference type="PROSITE" id="PS50217"/>
    </source>
</evidence>
<organism evidence="6 7">
    <name type="scientific">Talaromyces rugulosus</name>
    <name type="common">Penicillium rugulosum</name>
    <dbReference type="NCBI Taxonomy" id="121627"/>
    <lineage>
        <taxon>Eukaryota</taxon>
        <taxon>Fungi</taxon>
        <taxon>Dikarya</taxon>
        <taxon>Ascomycota</taxon>
        <taxon>Pezizomycotina</taxon>
        <taxon>Eurotiomycetes</taxon>
        <taxon>Eurotiomycetidae</taxon>
        <taxon>Eurotiales</taxon>
        <taxon>Trichocomaceae</taxon>
        <taxon>Talaromyces</taxon>
        <taxon>Talaromyces sect. Islandici</taxon>
    </lineage>
</organism>
<dbReference type="Proteomes" id="UP000509510">
    <property type="component" value="Chromosome V"/>
</dbReference>
<feature type="coiled-coil region" evidence="3">
    <location>
        <begin position="140"/>
        <end position="174"/>
    </location>
</feature>
<dbReference type="Pfam" id="PF00170">
    <property type="entry name" value="bZIP_1"/>
    <property type="match status" value="1"/>
</dbReference>
<feature type="compositionally biased region" description="Low complexity" evidence="4">
    <location>
        <begin position="198"/>
        <end position="214"/>
    </location>
</feature>
<dbReference type="KEGG" id="trg:TRUGW13939_08950"/>
<evidence type="ECO:0000313" key="7">
    <source>
        <dbReference type="Proteomes" id="UP000509510"/>
    </source>
</evidence>
<feature type="compositionally biased region" description="Basic and acidic residues" evidence="4">
    <location>
        <begin position="122"/>
        <end position="140"/>
    </location>
</feature>
<dbReference type="InterPro" id="IPR050936">
    <property type="entry name" value="AP-1-like"/>
</dbReference>
<dbReference type="CDD" id="cd14688">
    <property type="entry name" value="bZIP_YAP"/>
    <property type="match status" value="1"/>
</dbReference>
<keyword evidence="7" id="KW-1185">Reference proteome</keyword>
<dbReference type="SUPFAM" id="SSF57959">
    <property type="entry name" value="Leucine zipper domain"/>
    <property type="match status" value="1"/>
</dbReference>
<evidence type="ECO:0000256" key="3">
    <source>
        <dbReference type="SAM" id="Coils"/>
    </source>
</evidence>
<dbReference type="SMART" id="SM00338">
    <property type="entry name" value="BRLZ"/>
    <property type="match status" value="1"/>
</dbReference>
<proteinExistence type="predicted"/>
<keyword evidence="3" id="KW-0175">Coiled coil</keyword>
<evidence type="ECO:0000313" key="6">
    <source>
        <dbReference type="EMBL" id="QKX61794.1"/>
    </source>
</evidence>
<dbReference type="AlphaFoldDB" id="A0A7H8R5Z3"/>
<dbReference type="InterPro" id="IPR046347">
    <property type="entry name" value="bZIP_sf"/>
</dbReference>
<sequence>MDFDPAIMLMPGNNSGLSGNQGWFYNNDMMEKFDYSLDTLDMSSSPSHGLTSNNPIIKKEIIFEPYVPTSAMTPPSSTSTPSPQMSLAKPSRTRSSSKKDKTTPKKTRVPKGGTASDDDLPEDKSLRRREQNRIAQRTFRERKDRYIQNLESHIKDLNAKHQSLEANYKKSTDHVSALYTQLVELQSELEAWRSFAHTTSAGPSTPSSSSMQSPVIPVASHDETEIMQALQIHPFYHPPPRSAFGPISS</sequence>
<dbReference type="InterPro" id="IPR004827">
    <property type="entry name" value="bZIP"/>
</dbReference>
<dbReference type="GO" id="GO:0001228">
    <property type="term" value="F:DNA-binding transcription activator activity, RNA polymerase II-specific"/>
    <property type="evidence" value="ECO:0007669"/>
    <property type="project" value="TreeGrafter"/>
</dbReference>
<dbReference type="Gene3D" id="1.20.5.170">
    <property type="match status" value="1"/>
</dbReference>
<keyword evidence="2" id="KW-0539">Nucleus</keyword>
<evidence type="ECO:0000256" key="1">
    <source>
        <dbReference type="ARBA" id="ARBA00004123"/>
    </source>
</evidence>
<protein>
    <recommendedName>
        <fullName evidence="5">BZIP domain-containing protein</fullName>
    </recommendedName>
</protein>
<dbReference type="GO" id="GO:0090575">
    <property type="term" value="C:RNA polymerase II transcription regulator complex"/>
    <property type="evidence" value="ECO:0007669"/>
    <property type="project" value="TreeGrafter"/>
</dbReference>
<dbReference type="EMBL" id="CP055902">
    <property type="protein sequence ID" value="QKX61794.1"/>
    <property type="molecule type" value="Genomic_DNA"/>
</dbReference>
<gene>
    <name evidence="6" type="ORF">TRUGW13939_08950</name>
</gene>
<feature type="region of interest" description="Disordered" evidence="4">
    <location>
        <begin position="198"/>
        <end position="222"/>
    </location>
</feature>
<reference evidence="7" key="1">
    <citation type="submission" date="2020-06" db="EMBL/GenBank/DDBJ databases">
        <title>A chromosome-scale genome assembly of Talaromyces rugulosus W13939.</title>
        <authorList>
            <person name="Wang B."/>
            <person name="Guo L."/>
            <person name="Ye K."/>
            <person name="Wang L."/>
        </authorList>
    </citation>
    <scope>NUCLEOTIDE SEQUENCE [LARGE SCALE GENOMIC DNA]</scope>
    <source>
        <strain evidence="7">W13939</strain>
    </source>
</reference>
<feature type="compositionally biased region" description="Low complexity" evidence="4">
    <location>
        <begin position="68"/>
        <end position="90"/>
    </location>
</feature>
<feature type="region of interest" description="Disordered" evidence="4">
    <location>
        <begin position="68"/>
        <end position="140"/>
    </location>
</feature>
<comment type="subcellular location">
    <subcellularLocation>
        <location evidence="1">Nucleus</location>
    </subcellularLocation>
</comment>
<name>A0A7H8R5Z3_TALRU</name>
<dbReference type="GO" id="GO:0000976">
    <property type="term" value="F:transcription cis-regulatory region binding"/>
    <property type="evidence" value="ECO:0007669"/>
    <property type="project" value="InterPro"/>
</dbReference>
<evidence type="ECO:0000256" key="2">
    <source>
        <dbReference type="ARBA" id="ARBA00023242"/>
    </source>
</evidence>
<dbReference type="PANTHER" id="PTHR40621">
    <property type="entry name" value="TRANSCRIPTION FACTOR KAPC-RELATED"/>
    <property type="match status" value="1"/>
</dbReference>
<dbReference type="PROSITE" id="PS50217">
    <property type="entry name" value="BZIP"/>
    <property type="match status" value="1"/>
</dbReference>
<dbReference type="RefSeq" id="XP_035347968.1">
    <property type="nucleotide sequence ID" value="XM_035492075.1"/>
</dbReference>
<dbReference type="GeneID" id="55996434"/>
<dbReference type="OrthoDB" id="2593073at2759"/>
<dbReference type="PANTHER" id="PTHR40621:SF6">
    <property type="entry name" value="AP-1-LIKE TRANSCRIPTION FACTOR YAP1-RELATED"/>
    <property type="match status" value="1"/>
</dbReference>
<evidence type="ECO:0000256" key="4">
    <source>
        <dbReference type="SAM" id="MobiDB-lite"/>
    </source>
</evidence>